<name>A0A0F9JX69_9ZZZZ</name>
<dbReference type="AlphaFoldDB" id="A0A0F9JX69"/>
<reference evidence="2" key="1">
    <citation type="journal article" date="2015" name="Nature">
        <title>Complex archaea that bridge the gap between prokaryotes and eukaryotes.</title>
        <authorList>
            <person name="Spang A."/>
            <person name="Saw J.H."/>
            <person name="Jorgensen S.L."/>
            <person name="Zaremba-Niedzwiedzka K."/>
            <person name="Martijn J."/>
            <person name="Lind A.E."/>
            <person name="van Eijk R."/>
            <person name="Schleper C."/>
            <person name="Guy L."/>
            <person name="Ettema T.J."/>
        </authorList>
    </citation>
    <scope>NUCLEOTIDE SEQUENCE</scope>
</reference>
<gene>
    <name evidence="2" type="ORF">LCGC14_1401880</name>
</gene>
<dbReference type="EMBL" id="LAZR01009164">
    <property type="protein sequence ID" value="KKM74288.1"/>
    <property type="molecule type" value="Genomic_DNA"/>
</dbReference>
<protein>
    <submittedName>
        <fullName evidence="2">Uncharacterized protein</fullName>
    </submittedName>
</protein>
<evidence type="ECO:0000313" key="2">
    <source>
        <dbReference type="EMBL" id="KKM74288.1"/>
    </source>
</evidence>
<keyword evidence="1" id="KW-0812">Transmembrane</keyword>
<organism evidence="2">
    <name type="scientific">marine sediment metagenome</name>
    <dbReference type="NCBI Taxonomy" id="412755"/>
    <lineage>
        <taxon>unclassified sequences</taxon>
        <taxon>metagenomes</taxon>
        <taxon>ecological metagenomes</taxon>
    </lineage>
</organism>
<keyword evidence="1" id="KW-0472">Membrane</keyword>
<accession>A0A0F9JX69</accession>
<feature type="transmembrane region" description="Helical" evidence="1">
    <location>
        <begin position="7"/>
        <end position="31"/>
    </location>
</feature>
<comment type="caution">
    <text evidence="2">The sequence shown here is derived from an EMBL/GenBank/DDBJ whole genome shotgun (WGS) entry which is preliminary data.</text>
</comment>
<keyword evidence="1" id="KW-1133">Transmembrane helix</keyword>
<proteinExistence type="predicted"/>
<evidence type="ECO:0000256" key="1">
    <source>
        <dbReference type="SAM" id="Phobius"/>
    </source>
</evidence>
<sequence>MTKFDKLLGVGFATIGLSILIGAVAIAIHVAGPTISGSIKDVLQAKAEYNSASHRTSCKDLLFSMASRNEVQCDHEDQTLTIRGRNAFCRCK</sequence>